<sequence length="251" mass="28254">MDSGLEDAKARFEMFKKWRFIGEKCPIRLCERSNPRTRAPDKHNVNSPALCACVLYTRQKFFGNSNPSIPWLATAHIEQFSSGSELLLPGIVLLPITRGQYISVALKTLGLYLKMSKIKRPCLQAVLLLQRPRIPQIRVSNTRLAQAASGCAPSVDVLPIFDVKQQSVRNPARMGANQPSRFSYNNKRLGDTHVMMEVELKVNGSCEGCCCGRTNGKIFGKEWEWVKRSHKSYHLFYLPCPAFDTLSSASF</sequence>
<organism evidence="1 2">
    <name type="scientific">Melipona quadrifasciata</name>
    <dbReference type="NCBI Taxonomy" id="166423"/>
    <lineage>
        <taxon>Eukaryota</taxon>
        <taxon>Metazoa</taxon>
        <taxon>Ecdysozoa</taxon>
        <taxon>Arthropoda</taxon>
        <taxon>Hexapoda</taxon>
        <taxon>Insecta</taxon>
        <taxon>Pterygota</taxon>
        <taxon>Neoptera</taxon>
        <taxon>Endopterygota</taxon>
        <taxon>Hymenoptera</taxon>
        <taxon>Apocrita</taxon>
        <taxon>Aculeata</taxon>
        <taxon>Apoidea</taxon>
        <taxon>Anthophila</taxon>
        <taxon>Apidae</taxon>
        <taxon>Melipona</taxon>
    </lineage>
</organism>
<reference evidence="1 2" key="1">
    <citation type="submission" date="2015-07" db="EMBL/GenBank/DDBJ databases">
        <title>The genome of Melipona quadrifasciata.</title>
        <authorList>
            <person name="Pan H."/>
            <person name="Kapheim K."/>
        </authorList>
    </citation>
    <scope>NUCLEOTIDE SEQUENCE [LARGE SCALE GENOMIC DNA]</scope>
    <source>
        <strain evidence="1">0111107301</strain>
        <tissue evidence="1">Whole body</tissue>
    </source>
</reference>
<accession>A0A0M9AA90</accession>
<name>A0A0M9AA90_9HYME</name>
<dbReference type="OrthoDB" id="6354602at2759"/>
<dbReference type="Proteomes" id="UP000053105">
    <property type="component" value="Unassembled WGS sequence"/>
</dbReference>
<evidence type="ECO:0000313" key="2">
    <source>
        <dbReference type="Proteomes" id="UP000053105"/>
    </source>
</evidence>
<proteinExistence type="predicted"/>
<gene>
    <name evidence="1" type="ORF">WN51_06686</name>
</gene>
<evidence type="ECO:0000313" key="1">
    <source>
        <dbReference type="EMBL" id="KOX80397.1"/>
    </source>
</evidence>
<dbReference type="AlphaFoldDB" id="A0A0M9AA90"/>
<keyword evidence="2" id="KW-1185">Reference proteome</keyword>
<dbReference type="EMBL" id="KQ435701">
    <property type="protein sequence ID" value="KOX80397.1"/>
    <property type="molecule type" value="Genomic_DNA"/>
</dbReference>
<protein>
    <submittedName>
        <fullName evidence="1">Uncharacterized protein</fullName>
    </submittedName>
</protein>